<organism evidence="7 8">
    <name type="scientific">Gardnerella vaginalis</name>
    <dbReference type="NCBI Taxonomy" id="2702"/>
    <lineage>
        <taxon>Bacteria</taxon>
        <taxon>Bacillati</taxon>
        <taxon>Actinomycetota</taxon>
        <taxon>Actinomycetes</taxon>
        <taxon>Bifidobacteriales</taxon>
        <taxon>Bifidobacteriaceae</taxon>
        <taxon>Gardnerella</taxon>
    </lineage>
</organism>
<proteinExistence type="inferred from homology"/>
<evidence type="ECO:0000313" key="8">
    <source>
        <dbReference type="Proteomes" id="UP000258379"/>
    </source>
</evidence>
<dbReference type="InterPro" id="IPR000847">
    <property type="entry name" value="LysR_HTH_N"/>
</dbReference>
<dbReference type="SUPFAM" id="SSF46785">
    <property type="entry name" value="Winged helix' DNA-binding domain"/>
    <property type="match status" value="1"/>
</dbReference>
<dbReference type="Proteomes" id="UP000258379">
    <property type="component" value="Unassembled WGS sequence"/>
</dbReference>
<dbReference type="PRINTS" id="PR00039">
    <property type="entry name" value="HTHLYSR"/>
</dbReference>
<evidence type="ECO:0000256" key="2">
    <source>
        <dbReference type="ARBA" id="ARBA00023015"/>
    </source>
</evidence>
<reference evidence="7 8" key="1">
    <citation type="submission" date="2017-07" db="EMBL/GenBank/DDBJ databases">
        <title>A comparative genomics approach to explaining the enigmatic role of Gardnerella vaginalis in the vaginal microbiome.</title>
        <authorList>
            <person name="Vancuren S.J."/>
            <person name="Hill J.E."/>
        </authorList>
    </citation>
    <scope>NUCLEOTIDE SEQUENCE [LARGE SCALE GENOMIC DNA]</scope>
    <source>
        <strain evidence="7 8">WP023</strain>
    </source>
</reference>
<dbReference type="Pfam" id="PF03466">
    <property type="entry name" value="LysR_substrate"/>
    <property type="match status" value="1"/>
</dbReference>
<dbReference type="PROSITE" id="PS50931">
    <property type="entry name" value="HTH_LYSR"/>
    <property type="match status" value="1"/>
</dbReference>
<dbReference type="Gene3D" id="1.10.10.10">
    <property type="entry name" value="Winged helix-like DNA-binding domain superfamily/Winged helix DNA-binding domain"/>
    <property type="match status" value="1"/>
</dbReference>
<dbReference type="CDD" id="cd08411">
    <property type="entry name" value="PBP2_OxyR"/>
    <property type="match status" value="1"/>
</dbReference>
<keyword evidence="4" id="KW-0010">Activator</keyword>
<dbReference type="PANTHER" id="PTHR30346">
    <property type="entry name" value="TRANSCRIPTIONAL DUAL REGULATOR HCAR-RELATED"/>
    <property type="match status" value="1"/>
</dbReference>
<dbReference type="PANTHER" id="PTHR30346:SF26">
    <property type="entry name" value="HYDROGEN PEROXIDE-INDUCIBLE GENES ACTIVATOR"/>
    <property type="match status" value="1"/>
</dbReference>
<dbReference type="InterPro" id="IPR036388">
    <property type="entry name" value="WH-like_DNA-bd_sf"/>
</dbReference>
<dbReference type="EMBL" id="NNRU01000006">
    <property type="protein sequence ID" value="RFT27934.1"/>
    <property type="molecule type" value="Genomic_DNA"/>
</dbReference>
<gene>
    <name evidence="7" type="ORF">CG405_07295</name>
</gene>
<protein>
    <recommendedName>
        <fullName evidence="6">Probable hydrogen peroxide-inducible genes activator</fullName>
    </recommendedName>
</protein>
<dbReference type="GO" id="GO:0003677">
    <property type="term" value="F:DNA binding"/>
    <property type="evidence" value="ECO:0007669"/>
    <property type="project" value="UniProtKB-KW"/>
</dbReference>
<evidence type="ECO:0000256" key="5">
    <source>
        <dbReference type="ARBA" id="ARBA00023163"/>
    </source>
</evidence>
<dbReference type="GO" id="GO:0003700">
    <property type="term" value="F:DNA-binding transcription factor activity"/>
    <property type="evidence" value="ECO:0007669"/>
    <property type="project" value="InterPro"/>
</dbReference>
<dbReference type="AlphaFoldDB" id="A0A1H1L1G5"/>
<keyword evidence="2" id="KW-0805">Transcription regulation</keyword>
<evidence type="ECO:0000313" key="7">
    <source>
        <dbReference type="EMBL" id="RFT27934.1"/>
    </source>
</evidence>
<dbReference type="InterPro" id="IPR036390">
    <property type="entry name" value="WH_DNA-bd_sf"/>
</dbReference>
<sequence>MILKIYIYYILTTFNKKDDYVNIKSLEYLIAFAKEESFTKAAERMHVSQPTLSTQIKKLEDLLGVCLIERTPGKQILTPAGREVVYYAKRIHADVSSIYQAARRLEDPWSSTIVLGVFPTLCPYLLPRIMPVLRKVKPNFNIRFVEEKSASLVEMLHSGQIDGAILSEQLNESSLKVKHIFDEDFLLAASTNSQFGHEKTPIDVSQLSSQKVLLLEDGHCMRRSMIDVCQKVGAKQSEFYATSLETLRYMVVGSKDVTLLPRLSILPPIVQPSGLTIREFKDPKPYRSLYLNWRAASPVDQIMDGLAKIISGACVNLHK</sequence>
<dbReference type="SUPFAM" id="SSF53850">
    <property type="entry name" value="Periplasmic binding protein-like II"/>
    <property type="match status" value="1"/>
</dbReference>
<evidence type="ECO:0000256" key="1">
    <source>
        <dbReference type="ARBA" id="ARBA00009437"/>
    </source>
</evidence>
<accession>A0A1H1L1G5</accession>
<dbReference type="GO" id="GO:0032993">
    <property type="term" value="C:protein-DNA complex"/>
    <property type="evidence" value="ECO:0007669"/>
    <property type="project" value="TreeGrafter"/>
</dbReference>
<evidence type="ECO:0000256" key="6">
    <source>
        <dbReference type="ARBA" id="ARBA00040885"/>
    </source>
</evidence>
<dbReference type="OMA" id="YLMPRMI"/>
<name>A0A1H1L1G5_GARVA</name>
<dbReference type="Pfam" id="PF00126">
    <property type="entry name" value="HTH_1"/>
    <property type="match status" value="1"/>
</dbReference>
<dbReference type="FunFam" id="1.10.10.10:FF:000001">
    <property type="entry name" value="LysR family transcriptional regulator"/>
    <property type="match status" value="1"/>
</dbReference>
<dbReference type="InterPro" id="IPR005119">
    <property type="entry name" value="LysR_subst-bd"/>
</dbReference>
<keyword evidence="5" id="KW-0804">Transcription</keyword>
<evidence type="ECO:0000256" key="3">
    <source>
        <dbReference type="ARBA" id="ARBA00023125"/>
    </source>
</evidence>
<comment type="similarity">
    <text evidence="1">Belongs to the LysR transcriptional regulatory family.</text>
</comment>
<evidence type="ECO:0000256" key="4">
    <source>
        <dbReference type="ARBA" id="ARBA00023159"/>
    </source>
</evidence>
<comment type="caution">
    <text evidence="7">The sequence shown here is derived from an EMBL/GenBank/DDBJ whole genome shotgun (WGS) entry which is preliminary data.</text>
</comment>
<keyword evidence="3" id="KW-0238">DNA-binding</keyword>
<dbReference type="Gene3D" id="3.40.190.10">
    <property type="entry name" value="Periplasmic binding protein-like II"/>
    <property type="match status" value="2"/>
</dbReference>